<dbReference type="OMA" id="CTIRALR"/>
<protein>
    <submittedName>
        <fullName evidence="1">Uncharacterized protein</fullName>
    </submittedName>
</protein>
<proteinExistence type="predicted"/>
<reference evidence="1" key="2">
    <citation type="submission" date="2021-03" db="EMBL/GenBank/DDBJ databases">
        <authorList>
            <person name="Alouane T."/>
            <person name="Langin T."/>
            <person name="Bonhomme L."/>
        </authorList>
    </citation>
    <scope>NUCLEOTIDE SEQUENCE</scope>
    <source>
        <strain evidence="1">MDC_Fg202</strain>
    </source>
</reference>
<dbReference type="Proteomes" id="UP000746612">
    <property type="component" value="Unassembled WGS sequence"/>
</dbReference>
<sequence>MNISDSPLFKEFARPILIPEPRRSRAFYSPLIIVDTFVQHLLDTAKLETTQFKISNATEKSFHLAVQGRLVGTGTIPSTIEAMEATLSFNGSSFGKVKLPQIQTSYWGTDFTVQEQRVDISNHATYCHFIRSLIVDKDTCLRLQNNECTIRALRTSSTCSVHIDMPLQVVDGPHLVLKKVSRSGKHVKMVLSSSYSGPVEISHGLCLFELRTGPGEVLAELKGDLNISQSENELVLHGTANHGVIPSQMVRLVGVGVEEDKGSWLSETIREVDVVFDLEPEQAETLWF</sequence>
<evidence type="ECO:0000313" key="2">
    <source>
        <dbReference type="EMBL" id="VIO59952.1"/>
    </source>
</evidence>
<dbReference type="EMBL" id="CAAKMV010000141">
    <property type="protein sequence ID" value="VIO59952.1"/>
    <property type="molecule type" value="Genomic_DNA"/>
</dbReference>
<organism evidence="1 3">
    <name type="scientific">Gibberella zeae</name>
    <name type="common">Wheat head blight fungus</name>
    <name type="synonym">Fusarium graminearum</name>
    <dbReference type="NCBI Taxonomy" id="5518"/>
    <lineage>
        <taxon>Eukaryota</taxon>
        <taxon>Fungi</taxon>
        <taxon>Dikarya</taxon>
        <taxon>Ascomycota</taxon>
        <taxon>Pezizomycotina</taxon>
        <taxon>Sordariomycetes</taxon>
        <taxon>Hypocreomycetidae</taxon>
        <taxon>Hypocreales</taxon>
        <taxon>Nectriaceae</taxon>
        <taxon>Fusarium</taxon>
    </lineage>
</organism>
<evidence type="ECO:0000313" key="3">
    <source>
        <dbReference type="Proteomes" id="UP000746612"/>
    </source>
</evidence>
<evidence type="ECO:0000313" key="1">
    <source>
        <dbReference type="EMBL" id="CAG2007738.1"/>
    </source>
</evidence>
<dbReference type="OrthoDB" id="10039566at2759"/>
<gene>
    <name evidence="2" type="ORF">FUG_LOCUS356261</name>
    <name evidence="1" type="ORF">MDCFG202_LOCUS545875</name>
</gene>
<reference evidence="2" key="1">
    <citation type="submission" date="2019-04" db="EMBL/GenBank/DDBJ databases">
        <authorList>
            <person name="Melise S."/>
            <person name="Noan J."/>
            <person name="Okalmin O."/>
        </authorList>
    </citation>
    <scope>NUCLEOTIDE SEQUENCE</scope>
    <source>
        <strain evidence="2">FN9</strain>
    </source>
</reference>
<dbReference type="AlphaFoldDB" id="A0A2H3FK25"/>
<accession>A0A2H3FK25</accession>
<dbReference type="EMBL" id="CAJPIJ010000189">
    <property type="protein sequence ID" value="CAG2007738.1"/>
    <property type="molecule type" value="Genomic_DNA"/>
</dbReference>
<name>A0A2H3FK25_GIBZA</name>